<accession>A0ABT8ND64</accession>
<name>A0ABT8ND64_9BACL</name>
<organism evidence="1 2">
    <name type="scientific">Planococcus shenhongbingii</name>
    <dbReference type="NCBI Taxonomy" id="3058398"/>
    <lineage>
        <taxon>Bacteria</taxon>
        <taxon>Bacillati</taxon>
        <taxon>Bacillota</taxon>
        <taxon>Bacilli</taxon>
        <taxon>Bacillales</taxon>
        <taxon>Caryophanaceae</taxon>
        <taxon>Planococcus</taxon>
    </lineage>
</organism>
<evidence type="ECO:0000313" key="2">
    <source>
        <dbReference type="Proteomes" id="UP001172142"/>
    </source>
</evidence>
<keyword evidence="2" id="KW-1185">Reference proteome</keyword>
<sequence>MFKKELHLKKKHWDEITVEQLERKMNEEKFDKEFIEEILKIFKERIEKHGKEAFGKWIYNLHFRVPEEFQNEQISISVYEKYHKWLEGEVIKLENETKMSWEIQTEDLQDLDNKARKAQLVIRHRLSEIVLDLLE</sequence>
<evidence type="ECO:0000313" key="1">
    <source>
        <dbReference type="EMBL" id="MDN7245629.1"/>
    </source>
</evidence>
<reference evidence="1 2" key="1">
    <citation type="submission" date="2023-07" db="EMBL/GenBank/DDBJ databases">
        <title>Novel species in genus Planococcus.</title>
        <authorList>
            <person name="Ning S."/>
        </authorList>
    </citation>
    <scope>NUCLEOTIDE SEQUENCE [LARGE SCALE GENOMIC DNA]</scope>
    <source>
        <strain evidence="1 2">N017</strain>
    </source>
</reference>
<dbReference type="RefSeq" id="WP_300992932.1">
    <property type="nucleotide sequence ID" value="NZ_CP129235.1"/>
</dbReference>
<comment type="caution">
    <text evidence="1">The sequence shown here is derived from an EMBL/GenBank/DDBJ whole genome shotgun (WGS) entry which is preliminary data.</text>
</comment>
<gene>
    <name evidence="1" type="ORF">QWY13_08955</name>
</gene>
<protein>
    <submittedName>
        <fullName evidence="1">Uncharacterized protein</fullName>
    </submittedName>
</protein>
<dbReference type="Proteomes" id="UP001172142">
    <property type="component" value="Unassembled WGS sequence"/>
</dbReference>
<dbReference type="EMBL" id="JAUJWU010000002">
    <property type="protein sequence ID" value="MDN7245629.1"/>
    <property type="molecule type" value="Genomic_DNA"/>
</dbReference>
<proteinExistence type="predicted"/>